<dbReference type="GO" id="GO:0008270">
    <property type="term" value="F:zinc ion binding"/>
    <property type="evidence" value="ECO:0007669"/>
    <property type="project" value="UniProtKB-KW"/>
</dbReference>
<evidence type="ECO:0000259" key="2">
    <source>
        <dbReference type="PROSITE" id="PS50089"/>
    </source>
</evidence>
<dbReference type="InterPro" id="IPR001841">
    <property type="entry name" value="Znf_RING"/>
</dbReference>
<sequence>MGAFAKLFSFFDKILDVLFLKVLPEVLRLVILSGCIIWKYYMSSTSNYKYVSMINKKSSKFAYKKRVKPELVECRICLSEFVEGDEVREIVDCKHGFHRHCLEIWLQGYGARCPLCRSLVVPEVILAEYHQMQIEQQTNNGFEKELALILLKALDGGIFCNRSF</sequence>
<organism evidence="3 4">
    <name type="scientific">Buddleja alternifolia</name>
    <dbReference type="NCBI Taxonomy" id="168488"/>
    <lineage>
        <taxon>Eukaryota</taxon>
        <taxon>Viridiplantae</taxon>
        <taxon>Streptophyta</taxon>
        <taxon>Embryophyta</taxon>
        <taxon>Tracheophyta</taxon>
        <taxon>Spermatophyta</taxon>
        <taxon>Magnoliopsida</taxon>
        <taxon>eudicotyledons</taxon>
        <taxon>Gunneridae</taxon>
        <taxon>Pentapetalae</taxon>
        <taxon>asterids</taxon>
        <taxon>lamiids</taxon>
        <taxon>Lamiales</taxon>
        <taxon>Scrophulariaceae</taxon>
        <taxon>Buddlejeae</taxon>
        <taxon>Buddleja</taxon>
    </lineage>
</organism>
<gene>
    <name evidence="3" type="ORF">BUALT_Bualt15G0131500</name>
</gene>
<keyword evidence="1" id="KW-0862">Zinc</keyword>
<evidence type="ECO:0000256" key="1">
    <source>
        <dbReference type="PROSITE-ProRule" id="PRU00175"/>
    </source>
</evidence>
<dbReference type="PANTHER" id="PTHR47662:SF2">
    <property type="entry name" value="RING-H2 FINGER PROTEIN ATL57-LIKE"/>
    <property type="match status" value="1"/>
</dbReference>
<proteinExistence type="predicted"/>
<evidence type="ECO:0000313" key="4">
    <source>
        <dbReference type="Proteomes" id="UP000826271"/>
    </source>
</evidence>
<name>A0AAV6WK28_9LAMI</name>
<keyword evidence="4" id="KW-1185">Reference proteome</keyword>
<evidence type="ECO:0000313" key="3">
    <source>
        <dbReference type="EMBL" id="KAG8369245.1"/>
    </source>
</evidence>
<reference evidence="3" key="1">
    <citation type="submission" date="2019-10" db="EMBL/GenBank/DDBJ databases">
        <authorList>
            <person name="Zhang R."/>
            <person name="Pan Y."/>
            <person name="Wang J."/>
            <person name="Ma R."/>
            <person name="Yu S."/>
        </authorList>
    </citation>
    <scope>NUCLEOTIDE SEQUENCE</scope>
    <source>
        <strain evidence="3">LA-IB0</strain>
        <tissue evidence="3">Leaf</tissue>
    </source>
</reference>
<dbReference type="Pfam" id="PF13639">
    <property type="entry name" value="zf-RING_2"/>
    <property type="match status" value="1"/>
</dbReference>
<dbReference type="Proteomes" id="UP000826271">
    <property type="component" value="Unassembled WGS sequence"/>
</dbReference>
<keyword evidence="1" id="KW-0479">Metal-binding</keyword>
<dbReference type="PANTHER" id="PTHR47662">
    <property type="entry name" value="RING-TYPE DOMAIN-CONTAINING PROTEIN"/>
    <property type="match status" value="1"/>
</dbReference>
<dbReference type="EMBL" id="WHWC01000015">
    <property type="protein sequence ID" value="KAG8369245.1"/>
    <property type="molecule type" value="Genomic_DNA"/>
</dbReference>
<keyword evidence="1" id="KW-0863">Zinc-finger</keyword>
<feature type="domain" description="RING-type" evidence="2">
    <location>
        <begin position="74"/>
        <end position="117"/>
    </location>
</feature>
<protein>
    <recommendedName>
        <fullName evidence="2">RING-type domain-containing protein</fullName>
    </recommendedName>
</protein>
<dbReference type="SUPFAM" id="SSF57850">
    <property type="entry name" value="RING/U-box"/>
    <property type="match status" value="1"/>
</dbReference>
<comment type="caution">
    <text evidence="3">The sequence shown here is derived from an EMBL/GenBank/DDBJ whole genome shotgun (WGS) entry which is preliminary data.</text>
</comment>
<dbReference type="InterPro" id="IPR013083">
    <property type="entry name" value="Znf_RING/FYVE/PHD"/>
</dbReference>
<dbReference type="SMART" id="SM00184">
    <property type="entry name" value="RING"/>
    <property type="match status" value="1"/>
</dbReference>
<accession>A0AAV6WK28</accession>
<dbReference type="PROSITE" id="PS50089">
    <property type="entry name" value="ZF_RING_2"/>
    <property type="match status" value="1"/>
</dbReference>
<dbReference type="Gene3D" id="3.30.40.10">
    <property type="entry name" value="Zinc/RING finger domain, C3HC4 (zinc finger)"/>
    <property type="match status" value="1"/>
</dbReference>
<dbReference type="AlphaFoldDB" id="A0AAV6WK28"/>